<name>A0ABQ4B832_9ACTN</name>
<protein>
    <recommendedName>
        <fullName evidence="9">Protein translocase subunit SecE</fullName>
    </recommendedName>
</protein>
<comment type="function">
    <text evidence="9">Essential subunit of the Sec protein translocation channel SecYEG. Clamps together the 2 halves of SecY. May contact the channel plug during translocation.</text>
</comment>
<keyword evidence="3 9" id="KW-1003">Cell membrane</keyword>
<comment type="caution">
    <text evidence="11">The sequence shown here is derived from an EMBL/GenBank/DDBJ whole genome shotgun (WGS) entry which is preliminary data.</text>
</comment>
<dbReference type="PANTHER" id="PTHR33910">
    <property type="entry name" value="PROTEIN TRANSLOCASE SUBUNIT SECE"/>
    <property type="match status" value="1"/>
</dbReference>
<dbReference type="InterPro" id="IPR001901">
    <property type="entry name" value="Translocase_SecE/Sec61-g"/>
</dbReference>
<dbReference type="Gene3D" id="1.20.5.1030">
    <property type="entry name" value="Preprotein translocase secy subunit"/>
    <property type="match status" value="1"/>
</dbReference>
<evidence type="ECO:0000256" key="6">
    <source>
        <dbReference type="ARBA" id="ARBA00022989"/>
    </source>
</evidence>
<feature type="region of interest" description="Disordered" evidence="10">
    <location>
        <begin position="1"/>
        <end position="61"/>
    </location>
</feature>
<proteinExistence type="inferred from homology"/>
<accession>A0ABQ4B832</accession>
<evidence type="ECO:0000313" key="12">
    <source>
        <dbReference type="Proteomes" id="UP000624709"/>
    </source>
</evidence>
<evidence type="ECO:0000256" key="7">
    <source>
        <dbReference type="ARBA" id="ARBA00023010"/>
    </source>
</evidence>
<sequence>MADKDRSGDDVPGDDELLPDAAAGDDAPETDDTPVSRGGGTAVAERTKDDETPKTKRERKRTGVFGRIGGFFREVISELRKVIWPTRKELLTYTGVVIAFVTVMTALVAVLDYGFGKGILWALGGKS</sequence>
<evidence type="ECO:0000256" key="2">
    <source>
        <dbReference type="ARBA" id="ARBA00022448"/>
    </source>
</evidence>
<dbReference type="EMBL" id="BOMS01000041">
    <property type="protein sequence ID" value="GIE66809.1"/>
    <property type="molecule type" value="Genomic_DNA"/>
</dbReference>
<keyword evidence="6 9" id="KW-1133">Transmembrane helix</keyword>
<dbReference type="Proteomes" id="UP000624709">
    <property type="component" value="Unassembled WGS sequence"/>
</dbReference>
<keyword evidence="7 9" id="KW-0811">Translocation</keyword>
<keyword evidence="12" id="KW-1185">Reference proteome</keyword>
<evidence type="ECO:0000313" key="11">
    <source>
        <dbReference type="EMBL" id="GIE66809.1"/>
    </source>
</evidence>
<evidence type="ECO:0000256" key="3">
    <source>
        <dbReference type="ARBA" id="ARBA00022475"/>
    </source>
</evidence>
<evidence type="ECO:0000256" key="8">
    <source>
        <dbReference type="ARBA" id="ARBA00023136"/>
    </source>
</evidence>
<dbReference type="InterPro" id="IPR005807">
    <property type="entry name" value="SecE_bac"/>
</dbReference>
<dbReference type="InterPro" id="IPR038379">
    <property type="entry name" value="SecE_sf"/>
</dbReference>
<feature type="transmembrane region" description="Helical" evidence="9">
    <location>
        <begin position="90"/>
        <end position="111"/>
    </location>
</feature>
<gene>
    <name evidence="9" type="primary">secE</name>
    <name evidence="11" type="ORF">Apa02nite_029170</name>
</gene>
<dbReference type="PANTHER" id="PTHR33910:SF1">
    <property type="entry name" value="PROTEIN TRANSLOCASE SUBUNIT SECE"/>
    <property type="match status" value="1"/>
</dbReference>
<dbReference type="PROSITE" id="PS01067">
    <property type="entry name" value="SECE_SEC61G"/>
    <property type="match status" value="1"/>
</dbReference>
<evidence type="ECO:0000256" key="5">
    <source>
        <dbReference type="ARBA" id="ARBA00022927"/>
    </source>
</evidence>
<comment type="subcellular location">
    <subcellularLocation>
        <location evidence="9">Cell membrane</location>
        <topology evidence="9">Single-pass membrane protein</topology>
    </subcellularLocation>
    <subcellularLocation>
        <location evidence="1">Membrane</location>
    </subcellularLocation>
</comment>
<evidence type="ECO:0000256" key="10">
    <source>
        <dbReference type="SAM" id="MobiDB-lite"/>
    </source>
</evidence>
<keyword evidence="4 9" id="KW-0812">Transmembrane</keyword>
<reference evidence="11 12" key="1">
    <citation type="submission" date="2021-01" db="EMBL/GenBank/DDBJ databases">
        <title>Whole genome shotgun sequence of Actinoplanes palleronii NBRC 14916.</title>
        <authorList>
            <person name="Komaki H."/>
            <person name="Tamura T."/>
        </authorList>
    </citation>
    <scope>NUCLEOTIDE SEQUENCE [LARGE SCALE GENOMIC DNA]</scope>
    <source>
        <strain evidence="11 12">NBRC 14916</strain>
    </source>
</reference>
<comment type="subunit">
    <text evidence="9">Component of the Sec protein translocase complex. Heterotrimer consisting of SecY, SecE and SecG subunits. The heterotrimers can form oligomers, although 1 heterotrimer is thought to be able to translocate proteins. Interacts with the ribosome. Interacts with SecDF, and other proteins may be involved. Interacts with SecA.</text>
</comment>
<feature type="compositionally biased region" description="Basic and acidic residues" evidence="10">
    <location>
        <begin position="45"/>
        <end position="55"/>
    </location>
</feature>
<evidence type="ECO:0000256" key="9">
    <source>
        <dbReference type="HAMAP-Rule" id="MF_00422"/>
    </source>
</evidence>
<keyword evidence="8 9" id="KW-0472">Membrane</keyword>
<dbReference type="NCBIfam" id="TIGR00964">
    <property type="entry name" value="secE_bact"/>
    <property type="match status" value="1"/>
</dbReference>
<keyword evidence="2 9" id="KW-0813">Transport</keyword>
<dbReference type="HAMAP" id="MF_00422">
    <property type="entry name" value="SecE"/>
    <property type="match status" value="1"/>
</dbReference>
<dbReference type="RefSeq" id="WP_203825440.1">
    <property type="nucleotide sequence ID" value="NZ_BAAATY010000010.1"/>
</dbReference>
<keyword evidence="5 9" id="KW-0653">Protein transport</keyword>
<evidence type="ECO:0000256" key="1">
    <source>
        <dbReference type="ARBA" id="ARBA00004370"/>
    </source>
</evidence>
<comment type="similarity">
    <text evidence="9">Belongs to the SecE/SEC61-gamma family.</text>
</comment>
<evidence type="ECO:0000256" key="4">
    <source>
        <dbReference type="ARBA" id="ARBA00022692"/>
    </source>
</evidence>
<dbReference type="Pfam" id="PF00584">
    <property type="entry name" value="SecE"/>
    <property type="match status" value="1"/>
</dbReference>
<organism evidence="11 12">
    <name type="scientific">Actinoplanes palleronii</name>
    <dbReference type="NCBI Taxonomy" id="113570"/>
    <lineage>
        <taxon>Bacteria</taxon>
        <taxon>Bacillati</taxon>
        <taxon>Actinomycetota</taxon>
        <taxon>Actinomycetes</taxon>
        <taxon>Micromonosporales</taxon>
        <taxon>Micromonosporaceae</taxon>
        <taxon>Actinoplanes</taxon>
    </lineage>
</organism>